<sequence>MAKSVTIENPEALTAAISRLEEVQSESVLRQAAVAGARVLLAEIRARAPVGDSTYERGNKQHPPGFLRDSLLIAYDKELSVPGSLAMYLVTWSKDAYYGRFLEYGTSKMGAQPFLRPGYLAVRDAAGEAVIQTINAKIEELKRG</sequence>
<gene>
    <name evidence="1" type="ORF">SAMN05445850_4504</name>
</gene>
<dbReference type="EMBL" id="FNKX01000002">
    <property type="protein sequence ID" value="SDR47073.1"/>
    <property type="molecule type" value="Genomic_DNA"/>
</dbReference>
<accession>A0A1H1JB06</accession>
<dbReference type="AlphaFoldDB" id="A0A1H1JB06"/>
<dbReference type="RefSeq" id="WP_090806986.1">
    <property type="nucleotide sequence ID" value="NZ_FNKX01000002.1"/>
</dbReference>
<organism evidence="1 2">
    <name type="scientific">Paraburkholderia tuberum</name>
    <dbReference type="NCBI Taxonomy" id="157910"/>
    <lineage>
        <taxon>Bacteria</taxon>
        <taxon>Pseudomonadati</taxon>
        <taxon>Pseudomonadota</taxon>
        <taxon>Betaproteobacteria</taxon>
        <taxon>Burkholderiales</taxon>
        <taxon>Burkholderiaceae</taxon>
        <taxon>Paraburkholderia</taxon>
    </lineage>
</organism>
<evidence type="ECO:0000313" key="1">
    <source>
        <dbReference type="EMBL" id="SDR47073.1"/>
    </source>
</evidence>
<evidence type="ECO:0000313" key="2">
    <source>
        <dbReference type="Proteomes" id="UP000199365"/>
    </source>
</evidence>
<dbReference type="NCBIfam" id="TIGR01725">
    <property type="entry name" value="phge_HK97_gp10"/>
    <property type="match status" value="1"/>
</dbReference>
<proteinExistence type="predicted"/>
<dbReference type="InterPro" id="IPR010064">
    <property type="entry name" value="HK97-gp10_tail"/>
</dbReference>
<reference evidence="2" key="1">
    <citation type="submission" date="2016-10" db="EMBL/GenBank/DDBJ databases">
        <authorList>
            <person name="Varghese N."/>
            <person name="Submissions S."/>
        </authorList>
    </citation>
    <scope>NUCLEOTIDE SEQUENCE [LARGE SCALE GENOMIC DNA]</scope>
    <source>
        <strain evidence="2">DUS833</strain>
    </source>
</reference>
<dbReference type="STRING" id="157910.SAMN05445850_4504"/>
<name>A0A1H1JB06_9BURK</name>
<dbReference type="Proteomes" id="UP000199365">
    <property type="component" value="Unassembled WGS sequence"/>
</dbReference>
<protein>
    <submittedName>
        <fullName evidence="1">Phage protein, HK97 gp10 family</fullName>
    </submittedName>
</protein>
<dbReference type="Pfam" id="PF04883">
    <property type="entry name" value="HK97-gp10_like"/>
    <property type="match status" value="1"/>
</dbReference>
<keyword evidence="2" id="KW-1185">Reference proteome</keyword>